<protein>
    <recommendedName>
        <fullName evidence="4">Tryptophan 2-monooxygenase</fullName>
        <ecNumber evidence="3">1.13.12.3</ecNumber>
    </recommendedName>
</protein>
<keyword evidence="5" id="KW-0073">Auxin biosynthesis</keyword>
<accession>A0A5P2G156</accession>
<evidence type="ECO:0000256" key="3">
    <source>
        <dbReference type="ARBA" id="ARBA00012535"/>
    </source>
</evidence>
<name>A0A5P2G156_9BACT</name>
<keyword evidence="9" id="KW-1185">Reference proteome</keyword>
<evidence type="ECO:0000259" key="7">
    <source>
        <dbReference type="Pfam" id="PF01593"/>
    </source>
</evidence>
<evidence type="ECO:0000256" key="1">
    <source>
        <dbReference type="ARBA" id="ARBA00004814"/>
    </source>
</evidence>
<evidence type="ECO:0000313" key="8">
    <source>
        <dbReference type="EMBL" id="QES89534.1"/>
    </source>
</evidence>
<comment type="similarity">
    <text evidence="2">Belongs to the tryptophan 2-monooxygenase family.</text>
</comment>
<reference evidence="8 9" key="1">
    <citation type="submission" date="2019-09" db="EMBL/GenBank/DDBJ databases">
        <title>Complete genome sequence of Arachidicoccus sp. B3-10 isolated from apple orchard soil.</title>
        <authorList>
            <person name="Kim H.S."/>
            <person name="Han K.-I."/>
            <person name="Suh M.K."/>
            <person name="Lee K.C."/>
            <person name="Eom M.K."/>
            <person name="Kim J.-S."/>
            <person name="Kang S.W."/>
            <person name="Sin Y."/>
            <person name="Lee J.-S."/>
        </authorList>
    </citation>
    <scope>NUCLEOTIDE SEQUENCE [LARGE SCALE GENOMIC DNA]</scope>
    <source>
        <strain evidence="8 9">B3-10</strain>
    </source>
</reference>
<dbReference type="SUPFAM" id="SSF54373">
    <property type="entry name" value="FAD-linked reductases, C-terminal domain"/>
    <property type="match status" value="1"/>
</dbReference>
<proteinExistence type="inferred from homology"/>
<evidence type="ECO:0000256" key="6">
    <source>
        <dbReference type="ARBA" id="ARBA00047321"/>
    </source>
</evidence>
<evidence type="ECO:0000256" key="2">
    <source>
        <dbReference type="ARBA" id="ARBA00005833"/>
    </source>
</evidence>
<dbReference type="Gene3D" id="3.50.50.60">
    <property type="entry name" value="FAD/NAD(P)-binding domain"/>
    <property type="match status" value="1"/>
</dbReference>
<comment type="catalytic activity">
    <reaction evidence="6">
        <text>L-tryptophan + O2 = indole-3-acetamide + CO2 + H2O</text>
        <dbReference type="Rhea" id="RHEA:16165"/>
        <dbReference type="ChEBI" id="CHEBI:15377"/>
        <dbReference type="ChEBI" id="CHEBI:15379"/>
        <dbReference type="ChEBI" id="CHEBI:16031"/>
        <dbReference type="ChEBI" id="CHEBI:16526"/>
        <dbReference type="ChEBI" id="CHEBI:57912"/>
        <dbReference type="EC" id="1.13.12.3"/>
    </reaction>
</comment>
<dbReference type="PANTHER" id="PTHR10742:SF342">
    <property type="entry name" value="AMINE OXIDASE"/>
    <property type="match status" value="1"/>
</dbReference>
<dbReference type="Pfam" id="PF01593">
    <property type="entry name" value="Amino_oxidase"/>
    <property type="match status" value="1"/>
</dbReference>
<dbReference type="OrthoDB" id="56323at2"/>
<dbReference type="GO" id="GO:0009851">
    <property type="term" value="P:auxin biosynthetic process"/>
    <property type="evidence" value="ECO:0007669"/>
    <property type="project" value="UniProtKB-KW"/>
</dbReference>
<dbReference type="KEGG" id="arac:E0W69_012965"/>
<dbReference type="AlphaFoldDB" id="A0A5P2G156"/>
<dbReference type="PANTHER" id="PTHR10742">
    <property type="entry name" value="FLAVIN MONOAMINE OXIDASE"/>
    <property type="match status" value="1"/>
</dbReference>
<dbReference type="EC" id="1.13.12.3" evidence="3"/>
<dbReference type="InterPro" id="IPR050281">
    <property type="entry name" value="Flavin_monoamine_oxidase"/>
</dbReference>
<dbReference type="EMBL" id="CP044016">
    <property type="protein sequence ID" value="QES89534.1"/>
    <property type="molecule type" value="Genomic_DNA"/>
</dbReference>
<evidence type="ECO:0000256" key="4">
    <source>
        <dbReference type="ARBA" id="ARBA00017871"/>
    </source>
</evidence>
<dbReference type="SUPFAM" id="SSF51905">
    <property type="entry name" value="FAD/NAD(P)-binding domain"/>
    <property type="match status" value="1"/>
</dbReference>
<dbReference type="GO" id="GO:0001716">
    <property type="term" value="F:L-amino-acid oxidase activity"/>
    <property type="evidence" value="ECO:0007669"/>
    <property type="project" value="TreeGrafter"/>
</dbReference>
<evidence type="ECO:0000256" key="5">
    <source>
        <dbReference type="ARBA" id="ARBA00023070"/>
    </source>
</evidence>
<dbReference type="Gene3D" id="3.90.660.10">
    <property type="match status" value="1"/>
</dbReference>
<dbReference type="PROSITE" id="PS51318">
    <property type="entry name" value="TAT"/>
    <property type="match status" value="1"/>
</dbReference>
<sequence length="528" mass="58975">MTTRRDFLTKLGILTGGALPGMLSLGLLKAEAKLHELPPLDTKIPNGSKTVIILGAGLSGIVSAYELGKLGYKCILLEARGRVGGRVFSVRNGASSEEITNGVQTAHFDSGMYFNAGPSRVPHFHQVTLHYCKEFKIPMEVYNNVDEATYYYSEGNGPLSNKKIKKAALHNDMRGYTAELLAKAIDAKALDLPMTKEDGEKYLEYLRAEGALNMDDLYKGSSRRGYTSYPADGDHPGTVGEPFKLDQIISSGLLGSDFYGVAEYVYELQQTMLQMVGGNDALVKAMAKKVEQNIHLNSEVTNIENGDEKVTITYKDKVGTHKISGDFCISTIPLKVLSDISHNFASSYSRAIDKTEYIMAGKIGMQFKRRFWEEDEEIFGGITHTNNDLYQIFYPSNDYLSQKGMLIGYYNFNERAQKVGELSYADREKLAFEKGSLIHPQYATEYEKKSFSVSWHKTKYTLGGWGIYSEKERQTIYQTLLKPDRCTYFAGDNLTYLNGWMAGALESGRSVVNAIHSKVTQKNFELSK</sequence>
<organism evidence="8 9">
    <name type="scientific">Rhizosphaericola mali</name>
    <dbReference type="NCBI Taxonomy" id="2545455"/>
    <lineage>
        <taxon>Bacteria</taxon>
        <taxon>Pseudomonadati</taxon>
        <taxon>Bacteroidota</taxon>
        <taxon>Chitinophagia</taxon>
        <taxon>Chitinophagales</taxon>
        <taxon>Chitinophagaceae</taxon>
        <taxon>Rhizosphaericola</taxon>
    </lineage>
</organism>
<dbReference type="InterPro" id="IPR002937">
    <property type="entry name" value="Amino_oxidase"/>
</dbReference>
<dbReference type="InterPro" id="IPR036188">
    <property type="entry name" value="FAD/NAD-bd_sf"/>
</dbReference>
<evidence type="ECO:0000313" key="9">
    <source>
        <dbReference type="Proteomes" id="UP000292424"/>
    </source>
</evidence>
<dbReference type="Proteomes" id="UP000292424">
    <property type="component" value="Chromosome"/>
</dbReference>
<dbReference type="GO" id="GO:0050361">
    <property type="term" value="F:tryptophan 2-monooxygenase activity"/>
    <property type="evidence" value="ECO:0007669"/>
    <property type="project" value="UniProtKB-EC"/>
</dbReference>
<dbReference type="Gene3D" id="1.20.1440.240">
    <property type="match status" value="1"/>
</dbReference>
<comment type="pathway">
    <text evidence="1">Plant hormone metabolism; auxin biosynthesis.</text>
</comment>
<dbReference type="RefSeq" id="WP_131330477.1">
    <property type="nucleotide sequence ID" value="NZ_CP044016.1"/>
</dbReference>
<dbReference type="GO" id="GO:0009063">
    <property type="term" value="P:amino acid catabolic process"/>
    <property type="evidence" value="ECO:0007669"/>
    <property type="project" value="TreeGrafter"/>
</dbReference>
<dbReference type="InterPro" id="IPR006311">
    <property type="entry name" value="TAT_signal"/>
</dbReference>
<feature type="domain" description="Amine oxidase" evidence="7">
    <location>
        <begin position="58"/>
        <end position="515"/>
    </location>
</feature>
<gene>
    <name evidence="8" type="ORF">E0W69_012965</name>
</gene>